<dbReference type="RefSeq" id="WP_172675957.1">
    <property type="nucleotide sequence ID" value="NZ_LDJX01000008.1"/>
</dbReference>
<evidence type="ECO:0000313" key="2">
    <source>
        <dbReference type="Proteomes" id="UP000050280"/>
    </source>
</evidence>
<evidence type="ECO:0000313" key="1">
    <source>
        <dbReference type="EMBL" id="KPM30496.1"/>
    </source>
</evidence>
<dbReference type="EMBL" id="LDJX01000008">
    <property type="protein sequence ID" value="KPM30496.1"/>
    <property type="molecule type" value="Genomic_DNA"/>
</dbReference>
<proteinExistence type="predicted"/>
<accession>A0A0P7ABG9</accession>
<keyword evidence="2" id="KW-1185">Reference proteome</keyword>
<comment type="caution">
    <text evidence="1">The sequence shown here is derived from an EMBL/GenBank/DDBJ whole genome shotgun (WGS) entry which is preliminary data.</text>
</comment>
<name>A0A0P7ABG9_9FLAO</name>
<dbReference type="Proteomes" id="UP000050280">
    <property type="component" value="Unassembled WGS sequence"/>
</dbReference>
<dbReference type="STRING" id="1300341.I595_3317"/>
<organism evidence="1 2">
    <name type="scientific">Croceitalea dokdonensis DOKDO 023</name>
    <dbReference type="NCBI Taxonomy" id="1300341"/>
    <lineage>
        <taxon>Bacteria</taxon>
        <taxon>Pseudomonadati</taxon>
        <taxon>Bacteroidota</taxon>
        <taxon>Flavobacteriia</taxon>
        <taxon>Flavobacteriales</taxon>
        <taxon>Flavobacteriaceae</taxon>
        <taxon>Croceitalea</taxon>
    </lineage>
</organism>
<reference evidence="1 2" key="1">
    <citation type="submission" date="2015-09" db="EMBL/GenBank/DDBJ databases">
        <title>Genome sequence of the marine flavobacterium Croceitalea dokdonensis DOKDO 023 that contains proton- and sodium-pumping rhodopsins.</title>
        <authorList>
            <person name="Kwon S.-K."/>
            <person name="Lee H.K."/>
            <person name="Kwak M.-J."/>
            <person name="Kim J.F."/>
        </authorList>
    </citation>
    <scope>NUCLEOTIDE SEQUENCE [LARGE SCALE GENOMIC DNA]</scope>
    <source>
        <strain evidence="1 2">DOKDO 023</strain>
    </source>
</reference>
<gene>
    <name evidence="1" type="ORF">I595_3317</name>
</gene>
<dbReference type="PATRIC" id="fig|1300341.3.peg.3463"/>
<dbReference type="AlphaFoldDB" id="A0A0P7ABG9"/>
<protein>
    <submittedName>
        <fullName evidence="1">Uncharacterized protein</fullName>
    </submittedName>
</protein>
<sequence>MNMKFALALIFVLQCIQIQSQESALSLPILDGQNYFEEKDGLVAVEAEFYYKQSKTDKRQWYRYHKHESPLLGNLTNYSEGAGTNGYIQLLPDTRRTHGDQLIKGTNFSNTPGKTAVVHYRVKINRPGRYYVWARVHSTGSEDNGVHVGLNGAWPEQGQRMQWCDGKNQWTWASKQRTKEVHCGVPHQIYLDIPKAGYHDIQFSMREDGFAMDKFLLTLNKDFVPKEKGPGVKIKWPEPSYYEVISTSVIENKTLPVADFPMEGTGYYKDAGGRWFAVNPNKNKKASTSTEFRFKSGPYDVVFVGVGEHDGQSKFTVLVNDRELGTFSPALSQKWFQEGISANTVWEKVTLKAGDTITVDAEIGSKDGKEWARARWSGLIFAPVGKGKIVSNAPGLQASGTQEPPTINPPKGRIAIVADGNSPDPDDLGGTAVSISLLRAAGLEDRLVHYSHSCDLVRVERISERAEKERHALMQAACDVTARRWGGFDDLTFFDAKWQQEKTVGDLANAINASSADDPLWIVEAGEPDIIGLALDASKKEKHQFVKVVTHHPANDDAGDFYTWQQILDYGVEEVRIPDQNVNLKVNLEKWDWAKNHPDPRIQWVWLQGKIAEVDDVVRFQKGKWDCSDAGMVLYWITGATNGGLRLGTVNDVKHILLTYIENNP</sequence>
<dbReference type="Gene3D" id="2.60.120.1620">
    <property type="match status" value="1"/>
</dbReference>